<name>A0A284R961_ARMOS</name>
<keyword evidence="1" id="KW-0863">Zinc-finger</keyword>
<gene>
    <name evidence="4" type="ORF">ARMOST_08598</name>
</gene>
<evidence type="ECO:0000313" key="5">
    <source>
        <dbReference type="Proteomes" id="UP000219338"/>
    </source>
</evidence>
<keyword evidence="1" id="KW-0862">Zinc</keyword>
<keyword evidence="1" id="KW-0479">Metal-binding</keyword>
<dbReference type="Gene3D" id="4.10.60.10">
    <property type="entry name" value="Zinc finger, CCHC-type"/>
    <property type="match status" value="1"/>
</dbReference>
<dbReference type="AlphaFoldDB" id="A0A284R961"/>
<feature type="region of interest" description="Disordered" evidence="2">
    <location>
        <begin position="1"/>
        <end position="99"/>
    </location>
</feature>
<organism evidence="4 5">
    <name type="scientific">Armillaria ostoyae</name>
    <name type="common">Armillaria root rot fungus</name>
    <dbReference type="NCBI Taxonomy" id="47428"/>
    <lineage>
        <taxon>Eukaryota</taxon>
        <taxon>Fungi</taxon>
        <taxon>Dikarya</taxon>
        <taxon>Basidiomycota</taxon>
        <taxon>Agaricomycotina</taxon>
        <taxon>Agaricomycetes</taxon>
        <taxon>Agaricomycetidae</taxon>
        <taxon>Agaricales</taxon>
        <taxon>Marasmiineae</taxon>
        <taxon>Physalacriaceae</taxon>
        <taxon>Armillaria</taxon>
    </lineage>
</organism>
<feature type="compositionally biased region" description="Basic and acidic residues" evidence="2">
    <location>
        <begin position="21"/>
        <end position="31"/>
    </location>
</feature>
<dbReference type="CDD" id="cd00303">
    <property type="entry name" value="retropepsin_like"/>
    <property type="match status" value="1"/>
</dbReference>
<dbReference type="EMBL" id="FUEG01000006">
    <property type="protein sequence ID" value="SJL05232.1"/>
    <property type="molecule type" value="Genomic_DNA"/>
</dbReference>
<dbReference type="PROSITE" id="PS50158">
    <property type="entry name" value="ZF_CCHC"/>
    <property type="match status" value="1"/>
</dbReference>
<protein>
    <recommendedName>
        <fullName evidence="3">CCHC-type domain-containing protein</fullName>
    </recommendedName>
</protein>
<feature type="domain" description="CCHC-type" evidence="3">
    <location>
        <begin position="420"/>
        <end position="432"/>
    </location>
</feature>
<keyword evidence="5" id="KW-1185">Reference proteome</keyword>
<dbReference type="OrthoDB" id="2799149at2759"/>
<dbReference type="InterPro" id="IPR001878">
    <property type="entry name" value="Znf_CCHC"/>
</dbReference>
<sequence length="764" mass="86161">MVPNQGIVFDDNNNPWMKPKRHDDHKGDRNLGRVPQDNGDRNHVPGGSRHERNNGGRGGPPGKNPGGPPDDPDDDGDDDRDQDADDEDTARHDPFTPRFLSRDVSAVPMARSLEVKAQHMERKFQQIMEFIRQNLEHKLSIPDGAKGTHLNVKHMKKYDRKPSHEVLWEWLRSVVFLYHTSQLGGPDRNEERVLILDSLLEGQVKSWFQWQISKLGGPTPTFVNIILALYDRFVYDSTLQNARDAFRVARWDEEDNTVQGWKDNIQQLVDDMDVTPDEYAIKNKFMIGLPIIIQNGVFADKLSVEYNNLEELYQSALDEEYALKAEWQFTKPVRAPRPTTEEKRPAFHDRHQTKVGRLPFLKQNTPYVPPLPVAKASFVKNPNNRMGAPPIPGKTLPNRNTKPESKTVPNPDHKLTERICFRCGQPGHIASNPICPEHGKKPSYDQLRAAHSIIMDAMSNTVGAEDHPSVDSDSDEPEILKDNMEYKFYDASDDADSSGENSGSPHSKRLHRMAEDGKYHNHTSTDSDTSSGESDNIIVYGCPMAQEERMETIPLFQFGGTIPSNIAKYNTAIRMADTLATHPDHEEMVAMTEVQGEPQQKGKVQLRISKELGEQPTPQDKRCLVTMFSINGLDVVTLWDSGSTSTAMSPAFADISKVLVSWLSNPVVLQLGMVGSRAKINFGTTSKIKTDGFVGEEYFDMVNIDKYDVIISTPFMHQNKVVLDFDKKRVVINDHPMSGRIIDGEEADKIAKRYRLRKPEGAGK</sequence>
<evidence type="ECO:0000313" key="4">
    <source>
        <dbReference type="EMBL" id="SJL05232.1"/>
    </source>
</evidence>
<proteinExistence type="predicted"/>
<dbReference type="Gene3D" id="2.40.70.10">
    <property type="entry name" value="Acid Proteases"/>
    <property type="match status" value="1"/>
</dbReference>
<feature type="compositionally biased region" description="Basic and acidic residues" evidence="2">
    <location>
        <begin position="401"/>
        <end position="413"/>
    </location>
</feature>
<dbReference type="GO" id="GO:0008270">
    <property type="term" value="F:zinc ion binding"/>
    <property type="evidence" value="ECO:0007669"/>
    <property type="project" value="UniProtKB-KW"/>
</dbReference>
<dbReference type="OMA" id="LRFHTMA"/>
<reference evidence="5" key="1">
    <citation type="journal article" date="2017" name="Nat. Ecol. Evol.">
        <title>Genome expansion and lineage-specific genetic innovations in the forest pathogenic fungi Armillaria.</title>
        <authorList>
            <person name="Sipos G."/>
            <person name="Prasanna A.N."/>
            <person name="Walter M.C."/>
            <person name="O'Connor E."/>
            <person name="Balint B."/>
            <person name="Krizsan K."/>
            <person name="Kiss B."/>
            <person name="Hess J."/>
            <person name="Varga T."/>
            <person name="Slot J."/>
            <person name="Riley R."/>
            <person name="Boka B."/>
            <person name="Rigling D."/>
            <person name="Barry K."/>
            <person name="Lee J."/>
            <person name="Mihaltcheva S."/>
            <person name="LaButti K."/>
            <person name="Lipzen A."/>
            <person name="Waldron R."/>
            <person name="Moloney N.M."/>
            <person name="Sperisen C."/>
            <person name="Kredics L."/>
            <person name="Vagvoelgyi C."/>
            <person name="Patrignani A."/>
            <person name="Fitzpatrick D."/>
            <person name="Nagy I."/>
            <person name="Doyle S."/>
            <person name="Anderson J.B."/>
            <person name="Grigoriev I.V."/>
            <person name="Gueldener U."/>
            <person name="Muensterkoetter M."/>
            <person name="Nagy L.G."/>
        </authorList>
    </citation>
    <scope>NUCLEOTIDE SEQUENCE [LARGE SCALE GENOMIC DNA]</scope>
    <source>
        <strain evidence="5">C18/9</strain>
    </source>
</reference>
<feature type="compositionally biased region" description="Acidic residues" evidence="2">
    <location>
        <begin position="70"/>
        <end position="88"/>
    </location>
</feature>
<accession>A0A284R961</accession>
<dbReference type="InterPro" id="IPR021109">
    <property type="entry name" value="Peptidase_aspartic_dom_sf"/>
</dbReference>
<evidence type="ECO:0000256" key="2">
    <source>
        <dbReference type="SAM" id="MobiDB-lite"/>
    </source>
</evidence>
<dbReference type="Pfam" id="PF08284">
    <property type="entry name" value="RVP_2"/>
    <property type="match status" value="1"/>
</dbReference>
<dbReference type="Pfam" id="PF00098">
    <property type="entry name" value="zf-CCHC"/>
    <property type="match status" value="1"/>
</dbReference>
<feature type="compositionally biased region" description="Basic and acidic residues" evidence="2">
    <location>
        <begin position="38"/>
        <end position="54"/>
    </location>
</feature>
<evidence type="ECO:0000259" key="3">
    <source>
        <dbReference type="PROSITE" id="PS50158"/>
    </source>
</evidence>
<dbReference type="Proteomes" id="UP000219338">
    <property type="component" value="Unassembled WGS sequence"/>
</dbReference>
<dbReference type="STRING" id="47428.A0A284R961"/>
<evidence type="ECO:0000256" key="1">
    <source>
        <dbReference type="PROSITE-ProRule" id="PRU00047"/>
    </source>
</evidence>
<feature type="region of interest" description="Disordered" evidence="2">
    <location>
        <begin position="379"/>
        <end position="413"/>
    </location>
</feature>
<dbReference type="GO" id="GO:0003676">
    <property type="term" value="F:nucleic acid binding"/>
    <property type="evidence" value="ECO:0007669"/>
    <property type="project" value="InterPro"/>
</dbReference>